<dbReference type="InterPro" id="IPR029063">
    <property type="entry name" value="SAM-dependent_MTases_sf"/>
</dbReference>
<comment type="caution">
    <text evidence="2">The sequence shown here is derived from an EMBL/GenBank/DDBJ whole genome shotgun (WGS) entry which is preliminary data.</text>
</comment>
<sequence length="218" mass="24825">MVDTIPDVKSKFNQDYFSSEAYSEVSFERYSQYWWSNRYYAKLIRKNQPPVGRVLEIGCGLGHLLGWLVDHYDIYGTDINPWALYEASKNVPEGKFLLLSAEDLGVFPDQTFHVVISKHVVEHLSDPECAIAEISRVLTPGGLLLLATPNTASIARSVKKSDWIGYQDPTHISLWSPDKWIDSLKKNRITPTKVYSDGLWDAPYITWLPTSIQKVLFG</sequence>
<dbReference type="CDD" id="cd02440">
    <property type="entry name" value="AdoMet_MTases"/>
    <property type="match status" value="1"/>
</dbReference>
<dbReference type="EMBL" id="BARW01020198">
    <property type="protein sequence ID" value="GAI89239.1"/>
    <property type="molecule type" value="Genomic_DNA"/>
</dbReference>
<evidence type="ECO:0000259" key="1">
    <source>
        <dbReference type="Pfam" id="PF08241"/>
    </source>
</evidence>
<gene>
    <name evidence="2" type="ORF">S12H4_34176</name>
</gene>
<protein>
    <recommendedName>
        <fullName evidence="1">Methyltransferase type 11 domain-containing protein</fullName>
    </recommendedName>
</protein>
<accession>X1UA72</accession>
<reference evidence="2" key="1">
    <citation type="journal article" date="2014" name="Front. Microbiol.">
        <title>High frequency of phylogenetically diverse reductive dehalogenase-homologous genes in deep subseafloor sedimentary metagenomes.</title>
        <authorList>
            <person name="Kawai M."/>
            <person name="Futagami T."/>
            <person name="Toyoda A."/>
            <person name="Takaki Y."/>
            <person name="Nishi S."/>
            <person name="Hori S."/>
            <person name="Arai W."/>
            <person name="Tsubouchi T."/>
            <person name="Morono Y."/>
            <person name="Uchiyama I."/>
            <person name="Ito T."/>
            <person name="Fujiyama A."/>
            <person name="Inagaki F."/>
            <person name="Takami H."/>
        </authorList>
    </citation>
    <scope>NUCLEOTIDE SEQUENCE</scope>
    <source>
        <strain evidence="2">Expedition CK06-06</strain>
    </source>
</reference>
<dbReference type="Pfam" id="PF08241">
    <property type="entry name" value="Methyltransf_11"/>
    <property type="match status" value="1"/>
</dbReference>
<dbReference type="AlphaFoldDB" id="X1UA72"/>
<feature type="domain" description="Methyltransferase type 11" evidence="1">
    <location>
        <begin position="55"/>
        <end position="145"/>
    </location>
</feature>
<name>X1UA72_9ZZZZ</name>
<dbReference type="GO" id="GO:0008757">
    <property type="term" value="F:S-adenosylmethionine-dependent methyltransferase activity"/>
    <property type="evidence" value="ECO:0007669"/>
    <property type="project" value="InterPro"/>
</dbReference>
<feature type="non-terminal residue" evidence="2">
    <location>
        <position position="218"/>
    </location>
</feature>
<proteinExistence type="predicted"/>
<dbReference type="SUPFAM" id="SSF53335">
    <property type="entry name" value="S-adenosyl-L-methionine-dependent methyltransferases"/>
    <property type="match status" value="1"/>
</dbReference>
<dbReference type="InterPro" id="IPR013216">
    <property type="entry name" value="Methyltransf_11"/>
</dbReference>
<dbReference type="PANTHER" id="PTHR43861">
    <property type="entry name" value="TRANS-ACONITATE 2-METHYLTRANSFERASE-RELATED"/>
    <property type="match status" value="1"/>
</dbReference>
<organism evidence="2">
    <name type="scientific">marine sediment metagenome</name>
    <dbReference type="NCBI Taxonomy" id="412755"/>
    <lineage>
        <taxon>unclassified sequences</taxon>
        <taxon>metagenomes</taxon>
        <taxon>ecological metagenomes</taxon>
    </lineage>
</organism>
<dbReference type="Gene3D" id="3.40.50.150">
    <property type="entry name" value="Vaccinia Virus protein VP39"/>
    <property type="match status" value="1"/>
</dbReference>
<evidence type="ECO:0000313" key="2">
    <source>
        <dbReference type="EMBL" id="GAI89239.1"/>
    </source>
</evidence>